<comment type="caution">
    <text evidence="1">The sequence shown here is derived from an EMBL/GenBank/DDBJ whole genome shotgun (WGS) entry which is preliminary data.</text>
</comment>
<gene>
    <name evidence="1" type="ORF">AB0301_09245</name>
</gene>
<evidence type="ECO:0000313" key="2">
    <source>
        <dbReference type="Proteomes" id="UP001553715"/>
    </source>
</evidence>
<dbReference type="Proteomes" id="UP001553715">
    <property type="component" value="Unassembled WGS sequence"/>
</dbReference>
<dbReference type="Gene3D" id="3.40.50.2000">
    <property type="entry name" value="Glycogen Phosphorylase B"/>
    <property type="match status" value="1"/>
</dbReference>
<dbReference type="EMBL" id="JBFBMH010000011">
    <property type="protein sequence ID" value="MEW1975246.1"/>
    <property type="molecule type" value="Genomic_DNA"/>
</dbReference>
<keyword evidence="2" id="KW-1185">Reference proteome</keyword>
<proteinExistence type="predicted"/>
<reference evidence="1 2" key="1">
    <citation type="submission" date="2024-06" db="EMBL/GenBank/DDBJ databases">
        <title>The Natural Products Discovery Center: Release of the First 8490 Sequenced Strains for Exploring Actinobacteria Biosynthetic Diversity.</title>
        <authorList>
            <person name="Kalkreuter E."/>
            <person name="Kautsar S.A."/>
            <person name="Yang D."/>
            <person name="Bader C.D."/>
            <person name="Teijaro C.N."/>
            <person name="Fluegel L."/>
            <person name="Davis C.M."/>
            <person name="Simpson J.R."/>
            <person name="Lauterbach L."/>
            <person name="Steele A.D."/>
            <person name="Gui C."/>
            <person name="Meng S."/>
            <person name="Li G."/>
            <person name="Viehrig K."/>
            <person name="Ye F."/>
            <person name="Su P."/>
            <person name="Kiefer A.F."/>
            <person name="Nichols A."/>
            <person name="Cepeda A.J."/>
            <person name="Yan W."/>
            <person name="Fan B."/>
            <person name="Jiang Y."/>
            <person name="Adhikari A."/>
            <person name="Zheng C.-J."/>
            <person name="Schuster L."/>
            <person name="Cowan T.M."/>
            <person name="Smanski M.J."/>
            <person name="Chevrette M.G."/>
            <person name="De Carvalho L.P.S."/>
            <person name="Shen B."/>
        </authorList>
    </citation>
    <scope>NUCLEOTIDE SEQUENCE [LARGE SCALE GENOMIC DNA]</scope>
    <source>
        <strain evidence="1 2">NPDC077434</strain>
    </source>
</reference>
<accession>A0ABV3LH54</accession>
<evidence type="ECO:0008006" key="3">
    <source>
        <dbReference type="Google" id="ProtNLM"/>
    </source>
</evidence>
<dbReference type="RefSeq" id="WP_366232877.1">
    <property type="nucleotide sequence ID" value="NZ_JBFBMH010000011.1"/>
</dbReference>
<protein>
    <recommendedName>
        <fullName evidence="3">Glycosyltransferase</fullName>
    </recommendedName>
</protein>
<dbReference type="SUPFAM" id="SSF53756">
    <property type="entry name" value="UDP-Glycosyltransferase/glycogen phosphorylase"/>
    <property type="match status" value="1"/>
</dbReference>
<evidence type="ECO:0000313" key="1">
    <source>
        <dbReference type="EMBL" id="MEW1975246.1"/>
    </source>
</evidence>
<organism evidence="1 2">
    <name type="scientific">Microbacterium profundi</name>
    <dbReference type="NCBI Taxonomy" id="450380"/>
    <lineage>
        <taxon>Bacteria</taxon>
        <taxon>Bacillati</taxon>
        <taxon>Actinomycetota</taxon>
        <taxon>Actinomycetes</taxon>
        <taxon>Micrococcales</taxon>
        <taxon>Microbacteriaceae</taxon>
        <taxon>Microbacterium</taxon>
    </lineage>
</organism>
<name>A0ABV3LH54_9MICO</name>
<sequence>MHLRRSMSGSGVLAQLVHMIPDPVGERVLPWKRSAFRAAGIAPASKEGTRLFIGPVNSAGQGYAWARAAEGSGGVFATDFMYRGPDDVFGYRADQVVDTVYFRTNARWQGAQRRAVARRYTHVLIESGRQIFGTSVPVAEQISELQRKGLRVALLWHGSDIRRPSRHAQREVDSPFLPGGYRETERLEEIATANHALVVSTNLPVFVSTPDLLAELPDAVWLPVVVDPDAWTSHFEPITSGTPPVVVHAPSNAGLKGSDRIAPVLRRLHSEGIIEYREISGVRASDMPGVYGAADIVLDQFSLGIYGVAACEAMAAGRIVVSHVSEDVRDSVRRLTGDALPIVQSRIDELESVLRSIIADPTAARAVADEGPEFVRRNHDGTRAAEALRTFLES</sequence>